<keyword evidence="2" id="KW-1185">Reference proteome</keyword>
<accession>A0AAV5V4Q4</accession>
<evidence type="ECO:0000313" key="2">
    <source>
        <dbReference type="Proteomes" id="UP001432322"/>
    </source>
</evidence>
<evidence type="ECO:0000313" key="1">
    <source>
        <dbReference type="EMBL" id="GMT13243.1"/>
    </source>
</evidence>
<feature type="non-terminal residue" evidence="1">
    <location>
        <position position="106"/>
    </location>
</feature>
<feature type="non-terminal residue" evidence="1">
    <location>
        <position position="1"/>
    </location>
</feature>
<dbReference type="AlphaFoldDB" id="A0AAV5V4Q4"/>
<dbReference type="Proteomes" id="UP001432322">
    <property type="component" value="Unassembled WGS sequence"/>
</dbReference>
<dbReference type="EMBL" id="BTSY01000002">
    <property type="protein sequence ID" value="GMT13243.1"/>
    <property type="molecule type" value="Genomic_DNA"/>
</dbReference>
<name>A0AAV5V4Q4_9BILA</name>
<comment type="caution">
    <text evidence="1">The sequence shown here is derived from an EMBL/GenBank/DDBJ whole genome shotgun (WGS) entry which is preliminary data.</text>
</comment>
<organism evidence="1 2">
    <name type="scientific">Pristionchus fissidentatus</name>
    <dbReference type="NCBI Taxonomy" id="1538716"/>
    <lineage>
        <taxon>Eukaryota</taxon>
        <taxon>Metazoa</taxon>
        <taxon>Ecdysozoa</taxon>
        <taxon>Nematoda</taxon>
        <taxon>Chromadorea</taxon>
        <taxon>Rhabditida</taxon>
        <taxon>Rhabditina</taxon>
        <taxon>Diplogasteromorpha</taxon>
        <taxon>Diplogasteroidea</taxon>
        <taxon>Neodiplogasteridae</taxon>
        <taxon>Pristionchus</taxon>
    </lineage>
</organism>
<gene>
    <name evidence="1" type="ORF">PFISCL1PPCAC_4540</name>
</gene>
<reference evidence="1" key="1">
    <citation type="submission" date="2023-10" db="EMBL/GenBank/DDBJ databases">
        <title>Genome assembly of Pristionchus species.</title>
        <authorList>
            <person name="Yoshida K."/>
            <person name="Sommer R.J."/>
        </authorList>
    </citation>
    <scope>NUCLEOTIDE SEQUENCE</scope>
    <source>
        <strain evidence="1">RS5133</strain>
    </source>
</reference>
<protein>
    <submittedName>
        <fullName evidence="1">Uncharacterized protein</fullName>
    </submittedName>
</protein>
<proteinExistence type="predicted"/>
<sequence length="106" mass="11990">CYEPKDCVEGANLAEVTTKLTPGCYVSFKFHPFSEFWYRIVMEGSKGKDKIELIKFNAIDDTETPIFTCERAGNIPRIISVSSSPKGLRCEFEVNLKSRKVCFIGL</sequence>